<keyword evidence="8" id="KW-0626">Porin</keyword>
<dbReference type="InterPro" id="IPR023614">
    <property type="entry name" value="Porin_dom_sf"/>
</dbReference>
<organism evidence="13 14">
    <name type="scientific">Iodobacter violaceini</name>
    <dbReference type="NCBI Taxonomy" id="3044271"/>
    <lineage>
        <taxon>Bacteria</taxon>
        <taxon>Pseudomonadati</taxon>
        <taxon>Pseudomonadota</taxon>
        <taxon>Betaproteobacteria</taxon>
        <taxon>Neisseriales</taxon>
        <taxon>Chitinibacteraceae</taxon>
        <taxon>Iodobacter</taxon>
    </lineage>
</organism>
<dbReference type="Proteomes" id="UP000712570">
    <property type="component" value="Unassembled WGS sequence"/>
</dbReference>
<proteinExistence type="predicted"/>
<evidence type="ECO:0000256" key="9">
    <source>
        <dbReference type="ARBA" id="ARBA00023136"/>
    </source>
</evidence>
<evidence type="ECO:0000256" key="2">
    <source>
        <dbReference type="ARBA" id="ARBA00011233"/>
    </source>
</evidence>
<dbReference type="InterPro" id="IPR033900">
    <property type="entry name" value="Gram_neg_porin_domain"/>
</dbReference>
<feature type="domain" description="Porin" evidence="12">
    <location>
        <begin position="9"/>
        <end position="330"/>
    </location>
</feature>
<keyword evidence="3" id="KW-0813">Transport</keyword>
<comment type="subcellular location">
    <subcellularLocation>
        <location evidence="1">Cell outer membrane</location>
        <topology evidence="1">Multi-pass membrane protein</topology>
    </subcellularLocation>
</comment>
<protein>
    <submittedName>
        <fullName evidence="13">Porin</fullName>
    </submittedName>
</protein>
<keyword evidence="7" id="KW-0406">Ion transport</keyword>
<evidence type="ECO:0000256" key="1">
    <source>
        <dbReference type="ARBA" id="ARBA00004571"/>
    </source>
</evidence>
<evidence type="ECO:0000313" key="13">
    <source>
        <dbReference type="EMBL" id="NHQ87793.1"/>
    </source>
</evidence>
<feature type="signal peptide" evidence="11">
    <location>
        <begin position="1"/>
        <end position="21"/>
    </location>
</feature>
<evidence type="ECO:0000256" key="4">
    <source>
        <dbReference type="ARBA" id="ARBA00022452"/>
    </source>
</evidence>
<name>A0ABX0KYW2_9NEIS</name>
<feature type="chain" id="PRO_5046442670" evidence="11">
    <location>
        <begin position="22"/>
        <end position="365"/>
    </location>
</feature>
<evidence type="ECO:0000256" key="7">
    <source>
        <dbReference type="ARBA" id="ARBA00023065"/>
    </source>
</evidence>
<dbReference type="SUPFAM" id="SSF56935">
    <property type="entry name" value="Porins"/>
    <property type="match status" value="1"/>
</dbReference>
<accession>A0ABX0KYW2</accession>
<evidence type="ECO:0000256" key="5">
    <source>
        <dbReference type="ARBA" id="ARBA00022692"/>
    </source>
</evidence>
<evidence type="ECO:0000256" key="3">
    <source>
        <dbReference type="ARBA" id="ARBA00022448"/>
    </source>
</evidence>
<dbReference type="Pfam" id="PF13609">
    <property type="entry name" value="Porin_4"/>
    <property type="match status" value="1"/>
</dbReference>
<gene>
    <name evidence="13" type="ORF">HA050_16900</name>
</gene>
<keyword evidence="9" id="KW-0472">Membrane</keyword>
<keyword evidence="4" id="KW-1134">Transmembrane beta strand</keyword>
<dbReference type="CDD" id="cd00342">
    <property type="entry name" value="gram_neg_porins"/>
    <property type="match status" value="1"/>
</dbReference>
<keyword evidence="10" id="KW-0998">Cell outer membrane</keyword>
<evidence type="ECO:0000256" key="6">
    <source>
        <dbReference type="ARBA" id="ARBA00022729"/>
    </source>
</evidence>
<reference evidence="13 14" key="1">
    <citation type="submission" date="2020-03" db="EMBL/GenBank/DDBJ databases">
        <title>Draft genome sequence of environmentally isolated violet-colored cultures.</title>
        <authorList>
            <person name="Wilson H.S."/>
        </authorList>
    </citation>
    <scope>NUCLEOTIDE SEQUENCE [LARGE SCALE GENOMIC DNA]</scope>
    <source>
        <strain evidence="13 14">HSC-16F04</strain>
    </source>
</reference>
<dbReference type="Gene3D" id="2.40.160.10">
    <property type="entry name" value="Porin"/>
    <property type="match status" value="1"/>
</dbReference>
<comment type="subunit">
    <text evidence="2">Homotrimer.</text>
</comment>
<comment type="caution">
    <text evidence="13">The sequence shown here is derived from an EMBL/GenBank/DDBJ whole genome shotgun (WGS) entry which is preliminary data.</text>
</comment>
<dbReference type="EMBL" id="JAAOLX010000009">
    <property type="protein sequence ID" value="NHQ87793.1"/>
    <property type="molecule type" value="Genomic_DNA"/>
</dbReference>
<dbReference type="PANTHER" id="PTHR34501">
    <property type="entry name" value="PROTEIN YDDL-RELATED"/>
    <property type="match status" value="1"/>
</dbReference>
<evidence type="ECO:0000256" key="11">
    <source>
        <dbReference type="SAM" id="SignalP"/>
    </source>
</evidence>
<dbReference type="InterPro" id="IPR050298">
    <property type="entry name" value="Gram-neg_bact_OMP"/>
</dbReference>
<sequence>MFKRALIVAAVAAACSASAYAEVTISGSAELDVMYYTNQTADGKGKFAIDTPVIISFDGADKWDNGLSTIWRISQKPGPGGSDKATGYSADGKAAPGQTFGSREAFIGVKGGFGTVKFGRIFQQTYLQKDWPYLTDGSGNTGEDRGVGSGAFFDNAVGYEGTFGNVNVFASVDLGNGFTDKKNGTQGYELGGGATFGAFHVDASYLAQKNGSYATPGSVDSSGKVVAGNPDVAASGYDSTFFVGARGAFGPVTLSLDWAHDKFDRTDVKEDAIHGKVGYSFNDKLSLNAGWTHIKDNGGGDNKADQFSTQLGYNVSKNTMAFVQYRYIKLGDAGKNPVGFTWQAQGIAGNKDSMQRLVVGTWTGF</sequence>
<dbReference type="RefSeq" id="WP_166828728.1">
    <property type="nucleotide sequence ID" value="NZ_JAAOLX010000009.1"/>
</dbReference>
<evidence type="ECO:0000259" key="12">
    <source>
        <dbReference type="Pfam" id="PF13609"/>
    </source>
</evidence>
<dbReference type="PROSITE" id="PS51257">
    <property type="entry name" value="PROKAR_LIPOPROTEIN"/>
    <property type="match status" value="1"/>
</dbReference>
<dbReference type="PANTHER" id="PTHR34501:SF9">
    <property type="entry name" value="MAJOR OUTER MEMBRANE PROTEIN P.IA"/>
    <property type="match status" value="1"/>
</dbReference>
<keyword evidence="5" id="KW-0812">Transmembrane</keyword>
<keyword evidence="6 11" id="KW-0732">Signal</keyword>
<evidence type="ECO:0000256" key="10">
    <source>
        <dbReference type="ARBA" id="ARBA00023237"/>
    </source>
</evidence>
<evidence type="ECO:0000313" key="14">
    <source>
        <dbReference type="Proteomes" id="UP000712570"/>
    </source>
</evidence>
<evidence type="ECO:0000256" key="8">
    <source>
        <dbReference type="ARBA" id="ARBA00023114"/>
    </source>
</evidence>
<keyword evidence="14" id="KW-1185">Reference proteome</keyword>